<comment type="function">
    <text evidence="12">Specifically methylates position 2 of adenine 2503 in 23S rRNA and position 2 of adenine 37 in tRNAs.</text>
</comment>
<keyword evidence="3 12" id="KW-0963">Cytoplasm</keyword>
<evidence type="ECO:0000256" key="11">
    <source>
        <dbReference type="ARBA" id="ARBA00023014"/>
    </source>
</evidence>
<feature type="binding site" evidence="12">
    <location>
        <begin position="217"/>
        <end position="219"/>
    </location>
    <ligand>
        <name>S-adenosyl-L-methionine</name>
        <dbReference type="ChEBI" id="CHEBI:59789"/>
    </ligand>
</feature>
<evidence type="ECO:0000256" key="10">
    <source>
        <dbReference type="ARBA" id="ARBA00023004"/>
    </source>
</evidence>
<dbReference type="HAMAP" id="MF_01849">
    <property type="entry name" value="RNA_methyltr_RlmN"/>
    <property type="match status" value="1"/>
</dbReference>
<dbReference type="Pfam" id="PF21016">
    <property type="entry name" value="RlmN_N"/>
    <property type="match status" value="1"/>
</dbReference>
<dbReference type="GO" id="GO:0000049">
    <property type="term" value="F:tRNA binding"/>
    <property type="evidence" value="ECO:0007669"/>
    <property type="project" value="UniProtKB-UniRule"/>
</dbReference>
<proteinExistence type="inferred from homology"/>
<dbReference type="GO" id="GO:0002935">
    <property type="term" value="F:tRNA (adenine(37)-C2)-methyltransferase activity"/>
    <property type="evidence" value="ECO:0007669"/>
    <property type="project" value="UniProtKB-UniRule"/>
</dbReference>
<name>E3T6M7_9BACT</name>
<evidence type="ECO:0000256" key="3">
    <source>
        <dbReference type="ARBA" id="ARBA00022490"/>
    </source>
</evidence>
<dbReference type="InterPro" id="IPR007197">
    <property type="entry name" value="rSAM"/>
</dbReference>
<comment type="catalytic activity">
    <reaction evidence="12">
        <text>adenosine(2503) in 23S rRNA + 2 reduced [2Fe-2S]-[ferredoxin] + 2 S-adenosyl-L-methionine = 2-methyladenosine(2503) in 23S rRNA + 5'-deoxyadenosine + L-methionine + 2 oxidized [2Fe-2S]-[ferredoxin] + S-adenosyl-L-homocysteine</text>
        <dbReference type="Rhea" id="RHEA:42916"/>
        <dbReference type="Rhea" id="RHEA-COMP:10000"/>
        <dbReference type="Rhea" id="RHEA-COMP:10001"/>
        <dbReference type="Rhea" id="RHEA-COMP:10152"/>
        <dbReference type="Rhea" id="RHEA-COMP:10282"/>
        <dbReference type="ChEBI" id="CHEBI:17319"/>
        <dbReference type="ChEBI" id="CHEBI:33737"/>
        <dbReference type="ChEBI" id="CHEBI:33738"/>
        <dbReference type="ChEBI" id="CHEBI:57844"/>
        <dbReference type="ChEBI" id="CHEBI:57856"/>
        <dbReference type="ChEBI" id="CHEBI:59789"/>
        <dbReference type="ChEBI" id="CHEBI:74411"/>
        <dbReference type="ChEBI" id="CHEBI:74497"/>
        <dbReference type="EC" id="2.1.1.192"/>
    </reaction>
</comment>
<dbReference type="SFLD" id="SFLDG01062">
    <property type="entry name" value="methyltransferase_(Class_A)"/>
    <property type="match status" value="1"/>
</dbReference>
<dbReference type="AlphaFoldDB" id="E3T6M7"/>
<dbReference type="GO" id="GO:0030488">
    <property type="term" value="P:tRNA methylation"/>
    <property type="evidence" value="ECO:0007669"/>
    <property type="project" value="UniProtKB-UniRule"/>
</dbReference>
<dbReference type="SFLD" id="SFLDS00029">
    <property type="entry name" value="Radical_SAM"/>
    <property type="match status" value="1"/>
</dbReference>
<feature type="binding site" evidence="12">
    <location>
        <begin position="162"/>
        <end position="163"/>
    </location>
    <ligand>
        <name>S-adenosyl-L-methionine</name>
        <dbReference type="ChEBI" id="CHEBI:59789"/>
    </ligand>
</feature>
<feature type="binding site" evidence="12">
    <location>
        <position position="194"/>
    </location>
    <ligand>
        <name>S-adenosyl-L-methionine</name>
        <dbReference type="ChEBI" id="CHEBI:59789"/>
    </ligand>
</feature>
<dbReference type="FunFam" id="3.20.20.70:FF:000014">
    <property type="entry name" value="Probable dual-specificity RNA methyltransferase RlmN"/>
    <property type="match status" value="1"/>
</dbReference>
<dbReference type="GO" id="GO:0019843">
    <property type="term" value="F:rRNA binding"/>
    <property type="evidence" value="ECO:0007669"/>
    <property type="project" value="UniProtKB-UniRule"/>
</dbReference>
<keyword evidence="7 12" id="KW-0949">S-adenosyl-L-methionine</keyword>
<dbReference type="InterPro" id="IPR027492">
    <property type="entry name" value="RNA_MTrfase_RlmN"/>
</dbReference>
<reference evidence="14" key="2">
    <citation type="journal article" date="2010" name="Appl. Environ. Microbiol.">
        <title>Comparative analysis of acidobacterial genomic fragments from terrestrial and aquatic metagenomic libraries, with emphasis on acidobacteria subdivision 6.</title>
        <authorList>
            <person name="Kielak A.M."/>
            <person name="van Veen J.A."/>
            <person name="Kowalchuk G.A."/>
        </authorList>
    </citation>
    <scope>NUCLEOTIDE SEQUENCE</scope>
</reference>
<feature type="binding site" evidence="12">
    <location>
        <position position="293"/>
    </location>
    <ligand>
        <name>S-adenosyl-L-methionine</name>
        <dbReference type="ChEBI" id="CHEBI:59789"/>
    </ligand>
</feature>
<feature type="binding site" evidence="12">
    <location>
        <position position="117"/>
    </location>
    <ligand>
        <name>[4Fe-4S] cluster</name>
        <dbReference type="ChEBI" id="CHEBI:49883"/>
        <note>4Fe-4S-S-AdoMet</note>
    </ligand>
</feature>
<dbReference type="PANTHER" id="PTHR30544:SF5">
    <property type="entry name" value="RADICAL SAM CORE DOMAIN-CONTAINING PROTEIN"/>
    <property type="match status" value="1"/>
</dbReference>
<dbReference type="InterPro" id="IPR048641">
    <property type="entry name" value="RlmN_N"/>
</dbReference>
<accession>E3T6M7</accession>
<comment type="caution">
    <text evidence="12">Lacks conserved residue(s) required for the propagation of feature annotation.</text>
</comment>
<comment type="catalytic activity">
    <reaction evidence="12">
        <text>adenosine(37) in tRNA + 2 reduced [2Fe-2S]-[ferredoxin] + 2 S-adenosyl-L-methionine = 2-methyladenosine(37) in tRNA + 5'-deoxyadenosine + L-methionine + 2 oxidized [2Fe-2S]-[ferredoxin] + S-adenosyl-L-homocysteine</text>
        <dbReference type="Rhea" id="RHEA:43332"/>
        <dbReference type="Rhea" id="RHEA-COMP:10000"/>
        <dbReference type="Rhea" id="RHEA-COMP:10001"/>
        <dbReference type="Rhea" id="RHEA-COMP:10162"/>
        <dbReference type="Rhea" id="RHEA-COMP:10485"/>
        <dbReference type="ChEBI" id="CHEBI:17319"/>
        <dbReference type="ChEBI" id="CHEBI:33737"/>
        <dbReference type="ChEBI" id="CHEBI:33738"/>
        <dbReference type="ChEBI" id="CHEBI:57844"/>
        <dbReference type="ChEBI" id="CHEBI:57856"/>
        <dbReference type="ChEBI" id="CHEBI:59789"/>
        <dbReference type="ChEBI" id="CHEBI:74411"/>
        <dbReference type="ChEBI" id="CHEBI:74497"/>
        <dbReference type="EC" id="2.1.1.192"/>
    </reaction>
</comment>
<keyword evidence="12" id="KW-1015">Disulfide bond</keyword>
<dbReference type="SUPFAM" id="SSF102114">
    <property type="entry name" value="Radical SAM enzymes"/>
    <property type="match status" value="1"/>
</dbReference>
<comment type="miscellaneous">
    <text evidence="12">Reaction proceeds by a ping-pong mechanism involving intermediate methylation of a conserved cysteine residue.</text>
</comment>
<keyword evidence="6 12" id="KW-0808">Transferase</keyword>
<comment type="similarity">
    <text evidence="12">Belongs to the radical SAM superfamily. RlmN family.</text>
</comment>
<keyword evidence="9 12" id="KW-0479">Metal-binding</keyword>
<dbReference type="GO" id="GO:0051539">
    <property type="term" value="F:4 iron, 4 sulfur cluster binding"/>
    <property type="evidence" value="ECO:0007669"/>
    <property type="project" value="UniProtKB-UniRule"/>
</dbReference>
<feature type="domain" description="Radical SAM core" evidence="13">
    <location>
        <begin position="99"/>
        <end position="331"/>
    </location>
</feature>
<dbReference type="InterPro" id="IPR040072">
    <property type="entry name" value="Methyltransferase_A"/>
</dbReference>
<feature type="active site" description="S-methylcysteine intermediate" evidence="12">
    <location>
        <position position="336"/>
    </location>
</feature>
<keyword evidence="2 12" id="KW-0004">4Fe-4S</keyword>
<keyword evidence="11 12" id="KW-0411">Iron-sulfur</keyword>
<dbReference type="EMBL" id="GU260706">
    <property type="protein sequence ID" value="ADC35970.1"/>
    <property type="molecule type" value="Genomic_DNA"/>
</dbReference>
<feature type="active site" description="Proton acceptor" evidence="12">
    <location>
        <position position="93"/>
    </location>
</feature>
<dbReference type="PIRSF" id="PIRSF006004">
    <property type="entry name" value="CHP00048"/>
    <property type="match status" value="1"/>
</dbReference>
<dbReference type="GO" id="GO:0070040">
    <property type="term" value="F:rRNA (adenine(2503)-C2-)-methyltransferase activity"/>
    <property type="evidence" value="ECO:0007669"/>
    <property type="project" value="UniProtKB-UniRule"/>
</dbReference>
<keyword evidence="8 12" id="KW-0819">tRNA processing</keyword>
<evidence type="ECO:0000256" key="2">
    <source>
        <dbReference type="ARBA" id="ARBA00022485"/>
    </source>
</evidence>
<dbReference type="PROSITE" id="PS51918">
    <property type="entry name" value="RADICAL_SAM"/>
    <property type="match status" value="1"/>
</dbReference>
<dbReference type="InterPro" id="IPR058240">
    <property type="entry name" value="rSAM_sf"/>
</dbReference>
<evidence type="ECO:0000256" key="7">
    <source>
        <dbReference type="ARBA" id="ARBA00022691"/>
    </source>
</evidence>
<evidence type="ECO:0000256" key="1">
    <source>
        <dbReference type="ARBA" id="ARBA00004496"/>
    </source>
</evidence>
<evidence type="ECO:0000259" key="13">
    <source>
        <dbReference type="PROSITE" id="PS51918"/>
    </source>
</evidence>
<feature type="binding site" evidence="12">
    <location>
        <position position="120"/>
    </location>
    <ligand>
        <name>[4Fe-4S] cluster</name>
        <dbReference type="ChEBI" id="CHEBI:49883"/>
        <note>4Fe-4S-S-AdoMet</note>
    </ligand>
</feature>
<feature type="binding site" evidence="12">
    <location>
        <position position="113"/>
    </location>
    <ligand>
        <name>[4Fe-4S] cluster</name>
        <dbReference type="ChEBI" id="CHEBI:49883"/>
        <note>4Fe-4S-S-AdoMet</note>
    </ligand>
</feature>
<keyword evidence="10 12" id="KW-0408">Iron</keyword>
<evidence type="ECO:0000256" key="5">
    <source>
        <dbReference type="ARBA" id="ARBA00022603"/>
    </source>
</evidence>
<evidence type="ECO:0000256" key="9">
    <source>
        <dbReference type="ARBA" id="ARBA00022723"/>
    </source>
</evidence>
<dbReference type="GO" id="GO:0005737">
    <property type="term" value="C:cytoplasm"/>
    <property type="evidence" value="ECO:0007669"/>
    <property type="project" value="UniProtKB-SubCell"/>
</dbReference>
<sequence length="358" mass="39291">MTTRPDLAELEPGELEAALDARGFERFHARQIYRWVYKRGVTDLQRMTDLSRALRGVLDTDFTASSPRVVTDELSVDGTRKFLLALADGKRIEAVFIPDTPAMTFCISTQVGCAMACGFCLTGKMGLVRNLTAGEIAGQVRVLAAATGLADQAFNIVLMGMGEPLHNYDNTMKALRMLHSEHGLSISPRRVTLSTVGIVPGLERLAREPLMPNLAVSLHATTDEQRSALVPPNRKYPLADIIAACQRFPLKQRSRITFEYVLLDGVNDSPEDARRLVRLLAGIRAKVNLIPLNPAPGIPFERPSDARVDRFAQILADRHLTVSVRKSRGQDIRAACGQLIVDGGIKKSAPQLMAVLMQ</sequence>
<protein>
    <recommendedName>
        <fullName evidence="12">Probable dual-specificity RNA methyltransferase RlmN</fullName>
        <ecNumber evidence="12">2.1.1.192</ecNumber>
    </recommendedName>
    <alternativeName>
        <fullName evidence="12">23S rRNA (adenine(2503)-C(2))-methyltransferase</fullName>
    </alternativeName>
    <alternativeName>
        <fullName evidence="12">23S rRNA m2A2503 methyltransferase</fullName>
    </alternativeName>
    <alternativeName>
        <fullName evidence="12">Ribosomal RNA large subunit methyltransferase N</fullName>
    </alternativeName>
    <alternativeName>
        <fullName evidence="12">tRNA (adenine(37)-C(2))-methyltransferase</fullName>
    </alternativeName>
    <alternativeName>
        <fullName evidence="12">tRNA m2A37 methyltransferase</fullName>
    </alternativeName>
</protein>
<evidence type="ECO:0000256" key="4">
    <source>
        <dbReference type="ARBA" id="ARBA00022552"/>
    </source>
</evidence>
<evidence type="ECO:0000313" key="14">
    <source>
        <dbReference type="EMBL" id="ADC35970.1"/>
    </source>
</evidence>
<dbReference type="InterPro" id="IPR013785">
    <property type="entry name" value="Aldolase_TIM"/>
</dbReference>
<dbReference type="SFLD" id="SFLDF00275">
    <property type="entry name" value="adenosine_C2_methyltransferase"/>
    <property type="match status" value="1"/>
</dbReference>
<evidence type="ECO:0000256" key="12">
    <source>
        <dbReference type="HAMAP-Rule" id="MF_01849"/>
    </source>
</evidence>
<reference evidence="14" key="1">
    <citation type="submission" date="2009-12" db="EMBL/GenBank/DDBJ databases">
        <authorList>
            <person name="Kielak A."/>
            <person name="van Veen J.A."/>
            <person name="Kowalchuk G.A."/>
        </authorList>
    </citation>
    <scope>NUCLEOTIDE SEQUENCE</scope>
</reference>
<dbReference type="PANTHER" id="PTHR30544">
    <property type="entry name" value="23S RRNA METHYLTRANSFERASE"/>
    <property type="match status" value="1"/>
</dbReference>
<organism evidence="14">
    <name type="scientific">uncultured bacterium 98</name>
    <dbReference type="NCBI Taxonomy" id="698395"/>
    <lineage>
        <taxon>Bacteria</taxon>
        <taxon>environmental samples</taxon>
    </lineage>
</organism>
<evidence type="ECO:0000256" key="8">
    <source>
        <dbReference type="ARBA" id="ARBA00022694"/>
    </source>
</evidence>
<dbReference type="GO" id="GO:0046872">
    <property type="term" value="F:metal ion binding"/>
    <property type="evidence" value="ECO:0007669"/>
    <property type="project" value="UniProtKB-KW"/>
</dbReference>
<dbReference type="GO" id="GO:0070475">
    <property type="term" value="P:rRNA base methylation"/>
    <property type="evidence" value="ECO:0007669"/>
    <property type="project" value="UniProtKB-UniRule"/>
</dbReference>
<comment type="subcellular location">
    <subcellularLocation>
        <location evidence="1 12">Cytoplasm</location>
    </subcellularLocation>
</comment>
<dbReference type="NCBIfam" id="TIGR00048">
    <property type="entry name" value="rRNA_mod_RlmN"/>
    <property type="match status" value="1"/>
</dbReference>
<dbReference type="Gene3D" id="3.20.20.70">
    <property type="entry name" value="Aldolase class I"/>
    <property type="match status" value="1"/>
</dbReference>
<keyword evidence="4 12" id="KW-0698">rRNA processing</keyword>
<dbReference type="EC" id="2.1.1.192" evidence="12"/>
<dbReference type="Pfam" id="PF04055">
    <property type="entry name" value="Radical_SAM"/>
    <property type="match status" value="1"/>
</dbReference>
<evidence type="ECO:0000256" key="6">
    <source>
        <dbReference type="ARBA" id="ARBA00022679"/>
    </source>
</evidence>
<gene>
    <name evidence="12" type="primary">rlmN</name>
</gene>
<dbReference type="InterPro" id="IPR004383">
    <property type="entry name" value="rRNA_lsu_MTrfase_RlmN/Cfr"/>
</dbReference>
<keyword evidence="5 12" id="KW-0489">Methyltransferase</keyword>
<comment type="cofactor">
    <cofactor evidence="12">
        <name>[4Fe-4S] cluster</name>
        <dbReference type="ChEBI" id="CHEBI:49883"/>
    </cofactor>
    <text evidence="12">Binds 1 [4Fe-4S] cluster. The cluster is coordinated with 3 cysteines and an exchangeable S-adenosyl-L-methionine.</text>
</comment>
<dbReference type="Gene3D" id="1.10.150.530">
    <property type="match status" value="1"/>
</dbReference>
<dbReference type="CDD" id="cd01335">
    <property type="entry name" value="Radical_SAM"/>
    <property type="match status" value="1"/>
</dbReference>